<accession>A0A8J5GPE9</accession>
<dbReference type="GO" id="GO:0005634">
    <property type="term" value="C:nucleus"/>
    <property type="evidence" value="ECO:0007669"/>
    <property type="project" value="UniProtKB-SubCell"/>
</dbReference>
<name>A0A8J5GPE9_ZINOF</name>
<evidence type="ECO:0000256" key="2">
    <source>
        <dbReference type="ARBA" id="ARBA00022723"/>
    </source>
</evidence>
<dbReference type="PANTHER" id="PTHR31669">
    <property type="entry name" value="PROTEIN FAR1-RELATED SEQUENCE 10-RELATED"/>
    <property type="match status" value="1"/>
</dbReference>
<evidence type="ECO:0000259" key="8">
    <source>
        <dbReference type="PROSITE" id="PS50966"/>
    </source>
</evidence>
<dbReference type="EMBL" id="JACMSC010000008">
    <property type="protein sequence ID" value="KAG6510187.1"/>
    <property type="molecule type" value="Genomic_DNA"/>
</dbReference>
<organism evidence="9 10">
    <name type="scientific">Zingiber officinale</name>
    <name type="common">Ginger</name>
    <name type="synonym">Amomum zingiber</name>
    <dbReference type="NCBI Taxonomy" id="94328"/>
    <lineage>
        <taxon>Eukaryota</taxon>
        <taxon>Viridiplantae</taxon>
        <taxon>Streptophyta</taxon>
        <taxon>Embryophyta</taxon>
        <taxon>Tracheophyta</taxon>
        <taxon>Spermatophyta</taxon>
        <taxon>Magnoliopsida</taxon>
        <taxon>Liliopsida</taxon>
        <taxon>Zingiberales</taxon>
        <taxon>Zingiberaceae</taxon>
        <taxon>Zingiber</taxon>
    </lineage>
</organism>
<feature type="domain" description="SWIM-type" evidence="8">
    <location>
        <begin position="591"/>
        <end position="638"/>
    </location>
</feature>
<dbReference type="InterPro" id="IPR031052">
    <property type="entry name" value="FHY3/FAR1"/>
</dbReference>
<evidence type="ECO:0000313" key="9">
    <source>
        <dbReference type="EMBL" id="KAG6510187.1"/>
    </source>
</evidence>
<sequence>MVHISEITDGAAASAKEDEKDVSETLLAAVHTSVEQDSSTHGLEQPPPQVQEPASPFEQNEPPPLPLLLPPQETPLEPDEAVRPPPLEPEPELAPASVCPSASVPLDSSQIVAPAPATASSDVKVPYNEYALRVAYIMRSYLNMRSSGAAADFASAGSNGESCCRAMMEVTRKENGRWGVSKVETEHTHLLDPPQDLASTLATGGLVPVLGMEFDSISAAKQYYSAYSEKMGFQSKTGSGKKSRGTRLLLMQRFLCSKGHFPTYVNAAENATRKRKRILNKKVAKKEAKEVKTDCDMLEAIEVENLVEKDSMALEDQRGEIDAEKAPSGSGNDKGKGKNCGKVPLVSNSGQSRLLRELGIRVSRYTNEERRNIILKYMQKRSGRQAVDRSIKIPSRQALAERRQRGVGGKFLSREETQTMSRQEETLDEEPELPAEVVANAGGIPIVGMVFENEDKAYDYYIKYAGSVGFSVRKGWWDKSARNVTRSRVYVCSREGFRPKNETRRPRAETRTGCPACMAIKLTSSEQRRYNELQADYNANQPHPRIPPLRLLWQAANAYTPAVYDIFRREVELFLDSMVYCSGEAGILFQYEVTVKEKSKVHCVRFDSSNGSIICSCGKLESVGIPCCHVLKVLDLRNIKELPPQYILKRWRKDAKVGNLNENHGITLDSDSKSSVSKRYSSLCRTLFKLAARAAENEEAFTLMVNHSDQLLDEVEQILQARLLEKPAISGTSKGHPHNLIDSRNSSHGTGNDPQKPSGKKKSNGGTRRRNENEVELNKRQKARKGQPDDAEVSARDNETHVPPNSISSQPRNPGNQFLVPNQFMQGPFVAPHQFGVGAMQGYPMSQFGQDSSASTLPQQPFTNSSHFTQGFPTPDLQALQFIGNNAQLDHQSNDQGQCAIPVWDFLSERFSVRDVVNELHILVEGLKLGMVLLTSHPFIECNIPSA</sequence>
<evidence type="ECO:0000256" key="1">
    <source>
        <dbReference type="ARBA" id="ARBA00005889"/>
    </source>
</evidence>
<dbReference type="InterPro" id="IPR006564">
    <property type="entry name" value="Znf_PMZ"/>
</dbReference>
<keyword evidence="3 5" id="KW-0863">Zinc-finger</keyword>
<dbReference type="PROSITE" id="PS50966">
    <property type="entry name" value="ZF_SWIM"/>
    <property type="match status" value="1"/>
</dbReference>
<keyword evidence="4 6" id="KW-0862">Zinc</keyword>
<protein>
    <recommendedName>
        <fullName evidence="6">Protein FAR1-RELATED SEQUENCE</fullName>
    </recommendedName>
</protein>
<comment type="similarity">
    <text evidence="1 6">Belongs to the FHY3/FAR1 family.</text>
</comment>
<feature type="region of interest" description="Disordered" evidence="7">
    <location>
        <begin position="318"/>
        <end position="345"/>
    </location>
</feature>
<dbReference type="Pfam" id="PF03101">
    <property type="entry name" value="FAR1"/>
    <property type="match status" value="1"/>
</dbReference>
<comment type="subcellular location">
    <subcellularLocation>
        <location evidence="6">Nucleus</location>
    </subcellularLocation>
</comment>
<dbReference type="InterPro" id="IPR007527">
    <property type="entry name" value="Znf_SWIM"/>
</dbReference>
<dbReference type="GO" id="GO:0008270">
    <property type="term" value="F:zinc ion binding"/>
    <property type="evidence" value="ECO:0007669"/>
    <property type="project" value="UniProtKB-UniRule"/>
</dbReference>
<feature type="region of interest" description="Disordered" evidence="7">
    <location>
        <begin position="1"/>
        <end position="101"/>
    </location>
</feature>
<dbReference type="PANTHER" id="PTHR31669:SF162">
    <property type="entry name" value="PROTEIN FAR1-RELATED SEQUENCE"/>
    <property type="match status" value="1"/>
</dbReference>
<feature type="compositionally biased region" description="Polar residues" evidence="7">
    <location>
        <begin position="33"/>
        <end position="42"/>
    </location>
</feature>
<feature type="region of interest" description="Disordered" evidence="7">
    <location>
        <begin position="729"/>
        <end position="821"/>
    </location>
</feature>
<dbReference type="AlphaFoldDB" id="A0A8J5GPE9"/>
<dbReference type="SMART" id="SM00575">
    <property type="entry name" value="ZnF_PMZ"/>
    <property type="match status" value="1"/>
</dbReference>
<feature type="compositionally biased region" description="Basic and acidic residues" evidence="7">
    <location>
        <begin position="769"/>
        <end position="779"/>
    </location>
</feature>
<dbReference type="Proteomes" id="UP000734854">
    <property type="component" value="Unassembled WGS sequence"/>
</dbReference>
<evidence type="ECO:0000256" key="3">
    <source>
        <dbReference type="ARBA" id="ARBA00022771"/>
    </source>
</evidence>
<comment type="function">
    <text evidence="6">Putative transcription activator involved in regulating light control of development.</text>
</comment>
<keyword evidence="6" id="KW-0539">Nucleus</keyword>
<keyword evidence="2 6" id="KW-0479">Metal-binding</keyword>
<dbReference type="InterPro" id="IPR004330">
    <property type="entry name" value="FAR1_DNA_bnd_dom"/>
</dbReference>
<gene>
    <name evidence="9" type="ORF">ZIOFF_028196</name>
</gene>
<evidence type="ECO:0000256" key="7">
    <source>
        <dbReference type="SAM" id="MobiDB-lite"/>
    </source>
</evidence>
<feature type="compositionally biased region" description="Pro residues" evidence="7">
    <location>
        <begin position="61"/>
        <end position="73"/>
    </location>
</feature>
<reference evidence="9 10" key="1">
    <citation type="submission" date="2020-08" db="EMBL/GenBank/DDBJ databases">
        <title>Plant Genome Project.</title>
        <authorList>
            <person name="Zhang R.-G."/>
        </authorList>
    </citation>
    <scope>NUCLEOTIDE SEQUENCE [LARGE SCALE GENOMIC DNA]</scope>
    <source>
        <tissue evidence="9">Rhizome</tissue>
    </source>
</reference>
<feature type="compositionally biased region" description="Polar residues" evidence="7">
    <location>
        <begin position="742"/>
        <end position="755"/>
    </location>
</feature>
<comment type="caution">
    <text evidence="9">The sequence shown here is derived from an EMBL/GenBank/DDBJ whole genome shotgun (WGS) entry which is preliminary data.</text>
</comment>
<keyword evidence="10" id="KW-1185">Reference proteome</keyword>
<evidence type="ECO:0000256" key="4">
    <source>
        <dbReference type="ARBA" id="ARBA00022833"/>
    </source>
</evidence>
<evidence type="ECO:0000256" key="6">
    <source>
        <dbReference type="RuleBase" id="RU367018"/>
    </source>
</evidence>
<proteinExistence type="inferred from homology"/>
<feature type="compositionally biased region" description="Polar residues" evidence="7">
    <location>
        <begin position="803"/>
        <end position="821"/>
    </location>
</feature>
<evidence type="ECO:0000313" key="10">
    <source>
        <dbReference type="Proteomes" id="UP000734854"/>
    </source>
</evidence>
<evidence type="ECO:0000256" key="5">
    <source>
        <dbReference type="PROSITE-ProRule" id="PRU00325"/>
    </source>
</evidence>
<dbReference type="GO" id="GO:0006355">
    <property type="term" value="P:regulation of DNA-templated transcription"/>
    <property type="evidence" value="ECO:0007669"/>
    <property type="project" value="UniProtKB-UniRule"/>
</dbReference>